<dbReference type="Proteomes" id="UP000027920">
    <property type="component" value="Unassembled WGS sequence"/>
</dbReference>
<dbReference type="InterPro" id="IPR013595">
    <property type="entry name" value="Pept_S33_TAP-like_C"/>
</dbReference>
<feature type="domain" description="AB hydrolase-1" evidence="4">
    <location>
        <begin position="76"/>
        <end position="244"/>
    </location>
</feature>
<feature type="domain" description="Peptidase S33 tripeptidyl aminopeptidase-like C-terminal" evidence="5">
    <location>
        <begin position="395"/>
        <end position="494"/>
    </location>
</feature>
<feature type="chain" id="PRO_5001683069" evidence="3">
    <location>
        <begin position="21"/>
        <end position="539"/>
    </location>
</feature>
<gene>
    <name evidence="6" type="ORF">A1O9_11404</name>
</gene>
<keyword evidence="2" id="KW-0378">Hydrolase</keyword>
<dbReference type="VEuPathDB" id="FungiDB:A1O9_11404"/>
<sequence>MKCSRTIFLTLSSAALGTCAIQWAPCDPTKFNTTILPFQCGNLAVPLDYTDPANEQKLSLDLIKIPAASGPKLGSILFNLGGPGVPNLRDISLLAPTLLPLTGGQSDLIGLDPRGTGNTIPFNCTTNLADSYTMLTEKVFSNSSDVTLGRLWSRGSIDASLCLENANETGALISTAFVARDLISIVDALEEDGMLRYWGFSYGTTLGATVTAMFPERVDKVILDGVQNPHEYYHAIADFEEWTDSDKVFAGIFSTCIEAGPELCPLAARNKTAQELESDVWDLLDTVKHHPLPVGSVLLDYMALKGMITEALYTTELWPNLATTLDILLHGPESALTALATYLVAGGDETELESGMKTITAIAGIHCGDNLARVSTFKEFQRAVDKLYNISRIMGDVPVSRYAVCAQWKIKPKENYNGDFIVRTKKPLLIIGNTYDGHTPLRSAQNVSQGYEGSVVLEVNGYGHASINLPSKCTLETVSAYWVNGIMPEPGKVCQVDAPPYSGKSWADVFESAGVGSLQKRDVYGGWQMLRNGGRMWML</sequence>
<proteinExistence type="inferred from homology"/>
<dbReference type="RefSeq" id="XP_013255151.1">
    <property type="nucleotide sequence ID" value="XM_013399697.1"/>
</dbReference>
<organism evidence="6 7">
    <name type="scientific">Exophiala aquamarina CBS 119918</name>
    <dbReference type="NCBI Taxonomy" id="1182545"/>
    <lineage>
        <taxon>Eukaryota</taxon>
        <taxon>Fungi</taxon>
        <taxon>Dikarya</taxon>
        <taxon>Ascomycota</taxon>
        <taxon>Pezizomycotina</taxon>
        <taxon>Eurotiomycetes</taxon>
        <taxon>Chaetothyriomycetidae</taxon>
        <taxon>Chaetothyriales</taxon>
        <taxon>Herpotrichiellaceae</taxon>
        <taxon>Exophiala</taxon>
    </lineage>
</organism>
<dbReference type="GO" id="GO:0016787">
    <property type="term" value="F:hydrolase activity"/>
    <property type="evidence" value="ECO:0007669"/>
    <property type="project" value="UniProtKB-KW"/>
</dbReference>
<dbReference type="InterPro" id="IPR051601">
    <property type="entry name" value="Serine_prot/Carboxylest_S33"/>
</dbReference>
<dbReference type="AlphaFoldDB" id="A0A072NY78"/>
<dbReference type="Pfam" id="PF08386">
    <property type="entry name" value="Abhydrolase_4"/>
    <property type="match status" value="1"/>
</dbReference>
<dbReference type="GeneID" id="25286302"/>
<feature type="signal peptide" evidence="3">
    <location>
        <begin position="1"/>
        <end position="20"/>
    </location>
</feature>
<dbReference type="PANTHER" id="PTHR43248:SF25">
    <property type="entry name" value="AB HYDROLASE-1 DOMAIN-CONTAINING PROTEIN-RELATED"/>
    <property type="match status" value="1"/>
</dbReference>
<evidence type="ECO:0000256" key="2">
    <source>
        <dbReference type="ARBA" id="ARBA00022801"/>
    </source>
</evidence>
<evidence type="ECO:0000313" key="6">
    <source>
        <dbReference type="EMBL" id="KEF52561.1"/>
    </source>
</evidence>
<dbReference type="HOGENOM" id="CLU_013364_5_0_1"/>
<dbReference type="PANTHER" id="PTHR43248">
    <property type="entry name" value="2-SUCCINYL-6-HYDROXY-2,4-CYCLOHEXADIENE-1-CARBOXYLATE SYNTHASE"/>
    <property type="match status" value="1"/>
</dbReference>
<dbReference type="STRING" id="1182545.A0A072NY78"/>
<dbReference type="OrthoDB" id="425534at2759"/>
<evidence type="ECO:0000259" key="4">
    <source>
        <dbReference type="Pfam" id="PF00561"/>
    </source>
</evidence>
<dbReference type="InterPro" id="IPR029058">
    <property type="entry name" value="AB_hydrolase_fold"/>
</dbReference>
<name>A0A072NY78_9EURO</name>
<dbReference type="SUPFAM" id="SSF53474">
    <property type="entry name" value="alpha/beta-Hydrolases"/>
    <property type="match status" value="1"/>
</dbReference>
<reference evidence="6 7" key="1">
    <citation type="submission" date="2013-03" db="EMBL/GenBank/DDBJ databases">
        <title>The Genome Sequence of Exophiala aquamarina CBS 119918.</title>
        <authorList>
            <consortium name="The Broad Institute Genomics Platform"/>
            <person name="Cuomo C."/>
            <person name="de Hoog S."/>
            <person name="Gorbushina A."/>
            <person name="Walker B."/>
            <person name="Young S.K."/>
            <person name="Zeng Q."/>
            <person name="Gargeya S."/>
            <person name="Fitzgerald M."/>
            <person name="Haas B."/>
            <person name="Abouelleil A."/>
            <person name="Allen A.W."/>
            <person name="Alvarado L."/>
            <person name="Arachchi H.M."/>
            <person name="Berlin A.M."/>
            <person name="Chapman S.B."/>
            <person name="Gainer-Dewar J."/>
            <person name="Goldberg J."/>
            <person name="Griggs A."/>
            <person name="Gujja S."/>
            <person name="Hansen M."/>
            <person name="Howarth C."/>
            <person name="Imamovic A."/>
            <person name="Ireland A."/>
            <person name="Larimer J."/>
            <person name="McCowan C."/>
            <person name="Murphy C."/>
            <person name="Pearson M."/>
            <person name="Poon T.W."/>
            <person name="Priest M."/>
            <person name="Roberts A."/>
            <person name="Saif S."/>
            <person name="Shea T."/>
            <person name="Sisk P."/>
            <person name="Sykes S."/>
            <person name="Wortman J."/>
            <person name="Nusbaum C."/>
            <person name="Birren B."/>
        </authorList>
    </citation>
    <scope>NUCLEOTIDE SEQUENCE [LARGE SCALE GENOMIC DNA]</scope>
    <source>
        <strain evidence="6 7">CBS 119918</strain>
    </source>
</reference>
<protein>
    <submittedName>
        <fullName evidence="6">Uncharacterized protein</fullName>
    </submittedName>
</protein>
<evidence type="ECO:0000313" key="7">
    <source>
        <dbReference type="Proteomes" id="UP000027920"/>
    </source>
</evidence>
<accession>A0A072NY78</accession>
<dbReference type="Gene3D" id="3.40.50.1820">
    <property type="entry name" value="alpha/beta hydrolase"/>
    <property type="match status" value="1"/>
</dbReference>
<dbReference type="Pfam" id="PF00561">
    <property type="entry name" value="Abhydrolase_1"/>
    <property type="match status" value="1"/>
</dbReference>
<dbReference type="InterPro" id="IPR000073">
    <property type="entry name" value="AB_hydrolase_1"/>
</dbReference>
<comment type="caution">
    <text evidence="6">The sequence shown here is derived from an EMBL/GenBank/DDBJ whole genome shotgun (WGS) entry which is preliminary data.</text>
</comment>
<dbReference type="EMBL" id="AMGV01000017">
    <property type="protein sequence ID" value="KEF52561.1"/>
    <property type="molecule type" value="Genomic_DNA"/>
</dbReference>
<evidence type="ECO:0000256" key="1">
    <source>
        <dbReference type="ARBA" id="ARBA00010088"/>
    </source>
</evidence>
<comment type="similarity">
    <text evidence="1">Belongs to the peptidase S33 family.</text>
</comment>
<evidence type="ECO:0000256" key="3">
    <source>
        <dbReference type="SAM" id="SignalP"/>
    </source>
</evidence>
<keyword evidence="3" id="KW-0732">Signal</keyword>
<evidence type="ECO:0000259" key="5">
    <source>
        <dbReference type="Pfam" id="PF08386"/>
    </source>
</evidence>
<keyword evidence="7" id="KW-1185">Reference proteome</keyword>